<dbReference type="EMBL" id="VIGI01000007">
    <property type="protein sequence ID" value="KAB8298015.1"/>
    <property type="molecule type" value="Genomic_DNA"/>
</dbReference>
<accession>A0A5N6K604</accession>
<gene>
    <name evidence="2" type="ORF">EYC80_001787</name>
</gene>
<dbReference type="Proteomes" id="UP000326757">
    <property type="component" value="Unassembled WGS sequence"/>
</dbReference>
<feature type="region of interest" description="Disordered" evidence="1">
    <location>
        <begin position="43"/>
        <end position="62"/>
    </location>
</feature>
<dbReference type="AlphaFoldDB" id="A0A5N6K604"/>
<reference evidence="2 3" key="1">
    <citation type="submission" date="2019-06" db="EMBL/GenBank/DDBJ databases">
        <title>Genome Sequence of the Brown Rot Fungal Pathogen Monilinia laxa.</title>
        <authorList>
            <person name="De Miccolis Angelini R.M."/>
            <person name="Landi L."/>
            <person name="Abate D."/>
            <person name="Pollastro S."/>
            <person name="Romanazzi G."/>
            <person name="Faretra F."/>
        </authorList>
    </citation>
    <scope>NUCLEOTIDE SEQUENCE [LARGE SCALE GENOMIC DNA]</scope>
    <source>
        <strain evidence="2 3">Mlax316</strain>
    </source>
</reference>
<sequence>MPQNPPARRVVPKPSGRTDVIADRLRIQRDELADKNKRLNEELKSSNDHNMLFQNERKAPKDDTVRLRIERDKWRCLAVNVKKEVVEASQELEKLARLLDGEIKKNRA</sequence>
<keyword evidence="3" id="KW-1185">Reference proteome</keyword>
<evidence type="ECO:0000313" key="3">
    <source>
        <dbReference type="Proteomes" id="UP000326757"/>
    </source>
</evidence>
<protein>
    <submittedName>
        <fullName evidence="2">Uncharacterized protein</fullName>
    </submittedName>
</protein>
<evidence type="ECO:0000256" key="1">
    <source>
        <dbReference type="SAM" id="MobiDB-lite"/>
    </source>
</evidence>
<evidence type="ECO:0000313" key="2">
    <source>
        <dbReference type="EMBL" id="KAB8298015.1"/>
    </source>
</evidence>
<proteinExistence type="predicted"/>
<comment type="caution">
    <text evidence="2">The sequence shown here is derived from an EMBL/GenBank/DDBJ whole genome shotgun (WGS) entry which is preliminary data.</text>
</comment>
<organism evidence="2 3">
    <name type="scientific">Monilinia laxa</name>
    <name type="common">Brown rot fungus</name>
    <name type="synonym">Sclerotinia laxa</name>
    <dbReference type="NCBI Taxonomy" id="61186"/>
    <lineage>
        <taxon>Eukaryota</taxon>
        <taxon>Fungi</taxon>
        <taxon>Dikarya</taxon>
        <taxon>Ascomycota</taxon>
        <taxon>Pezizomycotina</taxon>
        <taxon>Leotiomycetes</taxon>
        <taxon>Helotiales</taxon>
        <taxon>Sclerotiniaceae</taxon>
        <taxon>Monilinia</taxon>
    </lineage>
</organism>
<name>A0A5N6K604_MONLA</name>